<feature type="signal peptide" evidence="1">
    <location>
        <begin position="1"/>
        <end position="20"/>
    </location>
</feature>
<evidence type="ECO:0000313" key="3">
    <source>
        <dbReference type="Proteomes" id="UP001227543"/>
    </source>
</evidence>
<keyword evidence="1" id="KW-0732">Signal</keyword>
<protein>
    <submittedName>
        <fullName evidence="2">Uncharacterized protein</fullName>
    </submittedName>
</protein>
<dbReference type="RefSeq" id="XP_060372182.1">
    <property type="nucleotide sequence ID" value="XM_060533241.1"/>
</dbReference>
<dbReference type="GeneID" id="85417479"/>
<evidence type="ECO:0000256" key="1">
    <source>
        <dbReference type="SAM" id="SignalP"/>
    </source>
</evidence>
<accession>A0ABQ9QG68</accession>
<proteinExistence type="predicted"/>
<dbReference type="EMBL" id="MLFU01000445">
    <property type="protein sequence ID" value="KAK1452818.1"/>
    <property type="molecule type" value="Genomic_DNA"/>
</dbReference>
<sequence length="185" mass="21268">MVRNQKLIIVVLQVDSFVYALSVQQESTYNCLAHAIGPRSMGMASCSTSRMAVESRYSGYPRPNLRANIPRTQKIMASRQQQPKKRDRTNENCDKAVKNIMWRCEQIRRRYGADVCVQVRFKSRFYEYTSSNEHNFPKSRAELATFKAKVWEKTIYPVPVTKSPLDYAERRSRCDVKGQSGVGSG</sequence>
<comment type="caution">
    <text evidence="2">The sequence shown here is derived from an EMBL/GenBank/DDBJ whole genome shotgun (WGS) entry which is preliminary data.</text>
</comment>
<name>A0ABQ9QG68_9PEZI</name>
<evidence type="ECO:0000313" key="2">
    <source>
        <dbReference type="EMBL" id="KAK1452818.1"/>
    </source>
</evidence>
<feature type="chain" id="PRO_5047481483" evidence="1">
    <location>
        <begin position="21"/>
        <end position="185"/>
    </location>
</feature>
<dbReference type="Proteomes" id="UP001227543">
    <property type="component" value="Unassembled WGS sequence"/>
</dbReference>
<keyword evidence="3" id="KW-1185">Reference proteome</keyword>
<gene>
    <name evidence="2" type="ORF">CTAM01_17254</name>
</gene>
<reference evidence="2 3" key="1">
    <citation type="submission" date="2016-10" db="EMBL/GenBank/DDBJ databases">
        <title>The genome sequence of Colletotrichum fioriniae PJ7.</title>
        <authorList>
            <person name="Baroncelli R."/>
        </authorList>
    </citation>
    <scope>NUCLEOTIDE SEQUENCE [LARGE SCALE GENOMIC DNA]</scope>
    <source>
        <strain evidence="2 3">Tom-12</strain>
    </source>
</reference>
<organism evidence="2 3">
    <name type="scientific">Colletotrichum tamarilloi</name>
    <dbReference type="NCBI Taxonomy" id="1209934"/>
    <lineage>
        <taxon>Eukaryota</taxon>
        <taxon>Fungi</taxon>
        <taxon>Dikarya</taxon>
        <taxon>Ascomycota</taxon>
        <taxon>Pezizomycotina</taxon>
        <taxon>Sordariomycetes</taxon>
        <taxon>Hypocreomycetidae</taxon>
        <taxon>Glomerellales</taxon>
        <taxon>Glomerellaceae</taxon>
        <taxon>Colletotrichum</taxon>
        <taxon>Colletotrichum acutatum species complex</taxon>
    </lineage>
</organism>